<name>H2U7B6_TAKRU</name>
<feature type="transmembrane region" description="Helical" evidence="14">
    <location>
        <begin position="12"/>
        <end position="29"/>
    </location>
</feature>
<evidence type="ECO:0000256" key="1">
    <source>
        <dbReference type="ARBA" id="ARBA00004251"/>
    </source>
</evidence>
<feature type="region of interest" description="Disordered" evidence="13">
    <location>
        <begin position="1135"/>
        <end position="1162"/>
    </location>
</feature>
<dbReference type="GO" id="GO:0007411">
    <property type="term" value="P:axon guidance"/>
    <property type="evidence" value="ECO:0007669"/>
    <property type="project" value="TreeGrafter"/>
</dbReference>
<evidence type="ECO:0000256" key="14">
    <source>
        <dbReference type="SAM" id="Phobius"/>
    </source>
</evidence>
<dbReference type="FunFam" id="2.60.40.10:FF:000057">
    <property type="entry name" value="neural cell adhesion molecule L1"/>
    <property type="match status" value="1"/>
</dbReference>
<dbReference type="InterPro" id="IPR003961">
    <property type="entry name" value="FN3_dom"/>
</dbReference>
<dbReference type="FunFam" id="2.60.40.10:FF:000347">
    <property type="entry name" value="Neuronal cell adhesion molecule"/>
    <property type="match status" value="1"/>
</dbReference>
<dbReference type="SUPFAM" id="SSF49265">
    <property type="entry name" value="Fibronectin type III"/>
    <property type="match status" value="2"/>
</dbReference>
<evidence type="ECO:0000256" key="5">
    <source>
        <dbReference type="ARBA" id="ARBA00022729"/>
    </source>
</evidence>
<gene>
    <name evidence="17" type="primary">LOC101079354</name>
</gene>
<keyword evidence="12" id="KW-0393">Immunoglobulin domain</keyword>
<dbReference type="Pfam" id="PF13927">
    <property type="entry name" value="Ig_3"/>
    <property type="match status" value="3"/>
</dbReference>
<feature type="domain" description="Ig-like" evidence="15">
    <location>
        <begin position="459"/>
        <end position="546"/>
    </location>
</feature>
<organism evidence="17 18">
    <name type="scientific">Takifugu rubripes</name>
    <name type="common">Japanese pufferfish</name>
    <name type="synonym">Fugu rubripes</name>
    <dbReference type="NCBI Taxonomy" id="31033"/>
    <lineage>
        <taxon>Eukaryota</taxon>
        <taxon>Metazoa</taxon>
        <taxon>Chordata</taxon>
        <taxon>Craniata</taxon>
        <taxon>Vertebrata</taxon>
        <taxon>Euteleostomi</taxon>
        <taxon>Actinopterygii</taxon>
        <taxon>Neopterygii</taxon>
        <taxon>Teleostei</taxon>
        <taxon>Neoteleostei</taxon>
        <taxon>Acanthomorphata</taxon>
        <taxon>Eupercaria</taxon>
        <taxon>Tetraodontiformes</taxon>
        <taxon>Tetradontoidea</taxon>
        <taxon>Tetraodontidae</taxon>
        <taxon>Takifugu</taxon>
    </lineage>
</organism>
<dbReference type="HOGENOM" id="CLU_005756_1_1_1"/>
<comment type="subcellular location">
    <subcellularLocation>
        <location evidence="1">Cell membrane</location>
        <topology evidence="1">Single-pass type I membrane protein</topology>
    </subcellularLocation>
</comment>
<dbReference type="FunFam" id="2.60.40.10:FF:000367">
    <property type="entry name" value="Neural cell adhesion molecule L1-like protein"/>
    <property type="match status" value="1"/>
</dbReference>
<dbReference type="SUPFAM" id="SSF48726">
    <property type="entry name" value="Immunoglobulin"/>
    <property type="match status" value="6"/>
</dbReference>
<feature type="domain" description="Ig-like" evidence="15">
    <location>
        <begin position="366"/>
        <end position="453"/>
    </location>
</feature>
<evidence type="ECO:0000256" key="3">
    <source>
        <dbReference type="ARBA" id="ARBA00022475"/>
    </source>
</evidence>
<dbReference type="PROSITE" id="PS50853">
    <property type="entry name" value="FN3"/>
    <property type="match status" value="4"/>
</dbReference>
<reference evidence="17" key="2">
    <citation type="submission" date="2025-08" db="UniProtKB">
        <authorList>
            <consortium name="Ensembl"/>
        </authorList>
    </citation>
    <scope>IDENTIFICATION</scope>
</reference>
<dbReference type="Proteomes" id="UP000005226">
    <property type="component" value="Chromosome 3"/>
</dbReference>
<dbReference type="STRING" id="31033.ENSTRUP00000071297"/>
<feature type="transmembrane region" description="Helical" evidence="14">
    <location>
        <begin position="1067"/>
        <end position="1088"/>
    </location>
</feature>
<evidence type="ECO:0000256" key="13">
    <source>
        <dbReference type="SAM" id="MobiDB-lite"/>
    </source>
</evidence>
<dbReference type="InterPro" id="IPR003599">
    <property type="entry name" value="Ig_sub"/>
</dbReference>
<feature type="domain" description="Fibronectin type-III" evidence="16">
    <location>
        <begin position="650"/>
        <end position="746"/>
    </location>
</feature>
<feature type="domain" description="Fibronectin type-III" evidence="16">
    <location>
        <begin position="751"/>
        <end position="844"/>
    </location>
</feature>
<dbReference type="InterPro" id="IPR036116">
    <property type="entry name" value="FN3_sf"/>
</dbReference>
<dbReference type="Gene3D" id="2.60.40.10">
    <property type="entry name" value="Immunoglobulins"/>
    <property type="match status" value="10"/>
</dbReference>
<evidence type="ECO:0000259" key="15">
    <source>
        <dbReference type="PROSITE" id="PS50835"/>
    </source>
</evidence>
<keyword evidence="5" id="KW-0732">Signal</keyword>
<keyword evidence="8 14" id="KW-1133">Transmembrane helix</keyword>
<reference evidence="17 18" key="1">
    <citation type="journal article" date="2011" name="Genome Biol. Evol.">
        <title>Integration of the genetic map and genome assembly of fugu facilitates insights into distinct features of genome evolution in teleosts and mammals.</title>
        <authorList>
            <person name="Kai W."/>
            <person name="Kikuchi K."/>
            <person name="Tohari S."/>
            <person name="Chew A.K."/>
            <person name="Tay A."/>
            <person name="Fujiwara A."/>
            <person name="Hosoya S."/>
            <person name="Suetake H."/>
            <person name="Naruse K."/>
            <person name="Brenner S."/>
            <person name="Suzuki Y."/>
            <person name="Venkatesh B."/>
        </authorList>
    </citation>
    <scope>NUCLEOTIDE SEQUENCE [LARGE SCALE GENOMIC DNA]</scope>
</reference>
<comment type="similarity">
    <text evidence="2">Belongs to the immunoglobulin superfamily. L1/neurofascin/NgCAM family.</text>
</comment>
<dbReference type="Ensembl" id="ENSTRUT00000032957.3">
    <property type="protein sequence ID" value="ENSTRUP00000032832.3"/>
    <property type="gene ID" value="ENSTRUG00000012947.3"/>
</dbReference>
<feature type="domain" description="Fibronectin type-III" evidence="16">
    <location>
        <begin position="952"/>
        <end position="1053"/>
    </location>
</feature>
<dbReference type="PANTHER" id="PTHR44170:SF45">
    <property type="entry name" value="NEURAL CELL ADHESION MOLECULE L1-LIKE PROTEIN ISOFORM X1"/>
    <property type="match status" value="1"/>
</dbReference>
<dbReference type="CDD" id="cd00063">
    <property type="entry name" value="FN3"/>
    <property type="match status" value="4"/>
</dbReference>
<dbReference type="FunFam" id="2.60.40.10:FF:000038">
    <property type="entry name" value="Neuronal cell adhesion molecule"/>
    <property type="match status" value="1"/>
</dbReference>
<accession>H2U7B6</accession>
<evidence type="ECO:0000313" key="18">
    <source>
        <dbReference type="Proteomes" id="UP000005226"/>
    </source>
</evidence>
<feature type="domain" description="Ig-like" evidence="15">
    <location>
        <begin position="166"/>
        <end position="261"/>
    </location>
</feature>
<reference evidence="17" key="3">
    <citation type="submission" date="2025-09" db="UniProtKB">
        <authorList>
            <consortium name="Ensembl"/>
        </authorList>
    </citation>
    <scope>IDENTIFICATION</scope>
</reference>
<dbReference type="GeneTree" id="ENSGT00940000165371"/>
<evidence type="ECO:0000256" key="4">
    <source>
        <dbReference type="ARBA" id="ARBA00022692"/>
    </source>
</evidence>
<dbReference type="GO" id="GO:0030424">
    <property type="term" value="C:axon"/>
    <property type="evidence" value="ECO:0007669"/>
    <property type="project" value="TreeGrafter"/>
</dbReference>
<dbReference type="GO" id="GO:0005886">
    <property type="term" value="C:plasma membrane"/>
    <property type="evidence" value="ECO:0007669"/>
    <property type="project" value="UniProtKB-SubCell"/>
</dbReference>
<evidence type="ECO:0000256" key="7">
    <source>
        <dbReference type="ARBA" id="ARBA00022889"/>
    </source>
</evidence>
<dbReference type="Pfam" id="PF07679">
    <property type="entry name" value="I-set"/>
    <property type="match status" value="2"/>
</dbReference>
<dbReference type="InterPro" id="IPR007110">
    <property type="entry name" value="Ig-like_dom"/>
</dbReference>
<feature type="region of interest" description="Disordered" evidence="13">
    <location>
        <begin position="730"/>
        <end position="756"/>
    </location>
</feature>
<evidence type="ECO:0000256" key="12">
    <source>
        <dbReference type="ARBA" id="ARBA00023319"/>
    </source>
</evidence>
<dbReference type="Pfam" id="PF13882">
    <property type="entry name" value="Bravo_FIGEY"/>
    <property type="match status" value="1"/>
</dbReference>
<keyword evidence="4 14" id="KW-0812">Transmembrane</keyword>
<evidence type="ECO:0000256" key="8">
    <source>
        <dbReference type="ARBA" id="ARBA00022989"/>
    </source>
</evidence>
<evidence type="ECO:0000313" key="17">
    <source>
        <dbReference type="Ensembl" id="ENSTRUP00000032832.3"/>
    </source>
</evidence>
<keyword evidence="11" id="KW-0325">Glycoprotein</keyword>
<keyword evidence="7" id="KW-0130">Cell adhesion</keyword>
<dbReference type="InterPro" id="IPR013783">
    <property type="entry name" value="Ig-like_fold"/>
</dbReference>
<dbReference type="AlphaFoldDB" id="H2U7B6"/>
<dbReference type="SMART" id="SM00408">
    <property type="entry name" value="IGc2"/>
    <property type="match status" value="5"/>
</dbReference>
<feature type="domain" description="Ig-like" evidence="15">
    <location>
        <begin position="72"/>
        <end position="162"/>
    </location>
</feature>
<dbReference type="SMART" id="SM00409">
    <property type="entry name" value="IG"/>
    <property type="match status" value="6"/>
</dbReference>
<proteinExistence type="inferred from homology"/>
<feature type="domain" description="Fibronectin type-III" evidence="16">
    <location>
        <begin position="849"/>
        <end position="951"/>
    </location>
</feature>
<keyword evidence="6" id="KW-0677">Repeat</keyword>
<evidence type="ECO:0000256" key="2">
    <source>
        <dbReference type="ARBA" id="ARBA00008588"/>
    </source>
</evidence>
<dbReference type="InterPro" id="IPR013098">
    <property type="entry name" value="Ig_I-set"/>
</dbReference>
<dbReference type="GO" id="GO:0007420">
    <property type="term" value="P:brain development"/>
    <property type="evidence" value="ECO:0007669"/>
    <property type="project" value="TreeGrafter"/>
</dbReference>
<dbReference type="InterPro" id="IPR036179">
    <property type="entry name" value="Ig-like_dom_sf"/>
</dbReference>
<keyword evidence="18" id="KW-1185">Reference proteome</keyword>
<dbReference type="InterPro" id="IPR026966">
    <property type="entry name" value="Neurofascin/L1/NrCAM_C"/>
</dbReference>
<evidence type="ECO:0000259" key="16">
    <source>
        <dbReference type="PROSITE" id="PS50853"/>
    </source>
</evidence>
<dbReference type="FunFam" id="2.60.40.10:FF:000363">
    <property type="entry name" value="neurofascin isoform X1"/>
    <property type="match status" value="1"/>
</dbReference>
<keyword evidence="9 14" id="KW-0472">Membrane</keyword>
<keyword evidence="3" id="KW-1003">Cell membrane</keyword>
<evidence type="ECO:0000256" key="11">
    <source>
        <dbReference type="ARBA" id="ARBA00023180"/>
    </source>
</evidence>
<protein>
    <submittedName>
        <fullName evidence="17">Neural cell adhesion molecule L1-like protein</fullName>
    </submittedName>
</protein>
<dbReference type="GO" id="GO:0098632">
    <property type="term" value="F:cell-cell adhesion mediator activity"/>
    <property type="evidence" value="ECO:0007669"/>
    <property type="project" value="TreeGrafter"/>
</dbReference>
<evidence type="ECO:0000256" key="10">
    <source>
        <dbReference type="ARBA" id="ARBA00023157"/>
    </source>
</evidence>
<dbReference type="FunFam" id="2.60.40.10:FF:000005">
    <property type="entry name" value="Neuronal cell adhesion molecule"/>
    <property type="match status" value="1"/>
</dbReference>
<feature type="domain" description="Ig-like" evidence="15">
    <location>
        <begin position="550"/>
        <end position="643"/>
    </location>
</feature>
<feature type="domain" description="Ig-like" evidence="15">
    <location>
        <begin position="274"/>
        <end position="356"/>
    </location>
</feature>
<dbReference type="SMART" id="SM00060">
    <property type="entry name" value="FN3"/>
    <property type="match status" value="4"/>
</dbReference>
<dbReference type="PROSITE" id="PS50835">
    <property type="entry name" value="IG_LIKE"/>
    <property type="match status" value="6"/>
</dbReference>
<feature type="region of interest" description="Disordered" evidence="13">
    <location>
        <begin position="1189"/>
        <end position="1208"/>
    </location>
</feature>
<dbReference type="InterPro" id="IPR003598">
    <property type="entry name" value="Ig_sub2"/>
</dbReference>
<dbReference type="PANTHER" id="PTHR44170">
    <property type="entry name" value="PROTEIN SIDEKICK"/>
    <property type="match status" value="1"/>
</dbReference>
<dbReference type="Pfam" id="PF00041">
    <property type="entry name" value="fn3"/>
    <property type="match status" value="4"/>
</dbReference>
<keyword evidence="10" id="KW-1015">Disulfide bond</keyword>
<sequence length="1208" mass="133385">MFVSERAVGLVPQWFLVLHFSFCGLVLQLPRTSFRGGSEKTRAAMRLQLLLLLALSPGSTGLDIPLEVEQLPTITSYSSGPIIVLPFDKTVEIQCEARGNPPPEYRWTKDGEGFVPPRASTTKTQHTDGSFVLHKKQFIQFQGVYRCYAFNKLGTAMTEDIQLIVPTAPSFPKVGVPPIVVDEGDPITLHCNPPKGAVPRQLFWMSLDLQLIQQDERVSMGTDGNLYFAHALKNDTRQDYCCNAKFPKLRTMVQKIGMAISVRSLPEAPPMRMPSMLLPPGVQTEKVVLKGERLQLECIPGGYPIPKIKWMKMGEKLSSRTQFDNFGKLLLLSNTEENDGGKYMCKAQNAAGEAVHYFDVIVEEPPKWLTEPPRDQLTVIGSDVHIKCSVSGKPPPDITWRKNGELFTDDPQNNRRVLDDTVVLHNAGPEDTAVYQCDASNSHGSLLANINIMVMNMAPRVLTRDSQEYPVVQGADVVMNCSVFGSPPPTVSWSRGATQETIEGGRFFALQNGSLQIIGVEKEDGGKYVCVALNAEGKSAVSAMLEVKDPTRIISRPQDAEVVSGTTAQLNCLAEYDKSLQDSFELVWRKDGEDIPLAVQENSRHGVDGAVLQIINVDLSDNGLYTCVARTSLDEENATALLTVLDVPDAPLKLEISEIRSPRNISLSWVPGSDHNSSVTEFVVEYEESQWEPGRWRDFQRVPGNQATAMLALQGDLDYKFRVYAVNAVGPGPPSDPTERHKTPPAAPEKNPQSIKIQGHRPHQMDISWEPLLPIEHNGPGLEYKVSYRRLGVEEEWKEHLVKRHSFVVRNVSTFVPYEVKIQSRNNQGWGPEPKVVTGYSGEDVPAAAPRDVAVEVFNTTALRVSWTPVLPATVRGHLGGYKIHWSRLRSLMNLNKTLDERQSLLFPGRRTQAIVPGLEPFSEYRLTVSVYNKKGNGPNSDPVIFRTPEGVPAQVPILTAYKTQKNSVLLEWGSPLQTNGILIGYLLQCHHINKTTMEVVDSREVNITVADTTQWQIQGLEEGSLYRFLLSGCTQAGCGPPLVQESVTVAQTRVESQLSGFSTQSWIIGTMCAVALLVLIALTVCLVRRNIGGKYAGTPPPPQRPEMFSMEKVKEKEDLHPDVESQEMNDDTFCEYSDSEEKPLKGASSRSLHGHDTAGDSISRDSLVEYADGSGEFSEDGSFIGEYSGCKRAGSVSEHSDAGTVTA</sequence>
<evidence type="ECO:0000256" key="6">
    <source>
        <dbReference type="ARBA" id="ARBA00022737"/>
    </source>
</evidence>
<evidence type="ECO:0000256" key="9">
    <source>
        <dbReference type="ARBA" id="ARBA00023136"/>
    </source>
</evidence>